<dbReference type="PANTHER" id="PTHR11409:SF43">
    <property type="entry name" value="ADENOSINE DEAMINASE"/>
    <property type="match status" value="1"/>
</dbReference>
<organism evidence="1 2">
    <name type="scientific">Pseudomonas lijiangensis</name>
    <dbReference type="NCBI Taxonomy" id="2995658"/>
    <lineage>
        <taxon>Bacteria</taxon>
        <taxon>Pseudomonadati</taxon>
        <taxon>Pseudomonadota</taxon>
        <taxon>Gammaproteobacteria</taxon>
        <taxon>Pseudomonadales</taxon>
        <taxon>Pseudomonadaceae</taxon>
        <taxon>Pseudomonas</taxon>
    </lineage>
</organism>
<dbReference type="PANTHER" id="PTHR11409">
    <property type="entry name" value="ADENOSINE DEAMINASE"/>
    <property type="match status" value="1"/>
</dbReference>
<accession>A0ABX8HKY2</accession>
<protein>
    <submittedName>
        <fullName evidence="1">Adenosine deaminase</fullName>
    </submittedName>
</protein>
<proteinExistence type="predicted"/>
<dbReference type="InterPro" id="IPR006330">
    <property type="entry name" value="Ado/ade_deaminase"/>
</dbReference>
<gene>
    <name evidence="1" type="ORF">KQP88_12700</name>
</gene>
<evidence type="ECO:0000313" key="2">
    <source>
        <dbReference type="Proteomes" id="UP000683401"/>
    </source>
</evidence>
<name>A0ABX8HKY2_9PSED</name>
<dbReference type="EMBL" id="CP076668">
    <property type="protein sequence ID" value="QWU80948.1"/>
    <property type="molecule type" value="Genomic_DNA"/>
</dbReference>
<reference evidence="2" key="1">
    <citation type="submission" date="2021-06" db="EMBL/GenBank/DDBJ databases">
        <title>Identification of Pseudomonas cichorii causing bacterial leaf black spot of flue-cured tobacco, a new disease in China.</title>
        <authorList>
            <person name="Lu C.-H."/>
        </authorList>
    </citation>
    <scope>NUCLEOTIDE SEQUENCE [LARGE SCALE GENOMIC DNA]</scope>
    <source>
        <strain evidence="2">LJ2</strain>
    </source>
</reference>
<sequence>MQPSNSSLCLSTEAEHFQAWEVVTYARSVFLNIDLLRLMESTVRDSNGASLVSLYEDGFSKVLRESWSKSFKQGRFMQMNRLHPLMTDDVLEKRLSKTVNDLSVEDLPHTQLPVLLNRLADIFLCEGNDGSIRVRTRLFEPWQSLILVVPPLLITSAWMAKRLNWSAGEPLDYREQKEALERLQRWLCDSTLPVDDDPFLDHLCRTQGLDETHLHLNGTTEAEKVWCDALARPASVVGGLSHKILEREYGLHVEIGNGVDRLLRQEDPELKPAMLMRRVEDAIALKALLLRRATEGPKARLAQAMDESAVTALRNAREQCLPNSNGRLSDIVIEAWQLVTLLTGFNRHTLPESLGCAFWHYALVRSQFCRLLVQQEQHKGFDQFQYITHNELREATEKDYAERFRQLERGHQQTMDFLEGRFAPKDHPDKTAALIGKILRGYLQFLGEDVSGKSLSKPDPYCSLSELLAQVQNLEKGHANAPKSLRRLRLGLVPHFIKTTKPSERDAFFSDKGVRPLCRDVRVRRETDQNARALVALLQRTRGLDSLIRGIDAASNERHAGPEVFAPVFRRMRTAGIRRFTYHVGEDYAHLASGLRAIGETVLYLGLDAGCRIGHGTAAGVSPKKWWDSVQGYVVLPIEERLDDLVFAWDTLLHARVHTDSLPLIEAEIRSLAMRIWQNPTITPDVLAAAWKLRSLDPLAREDHINDVDPNRREEAKRYAEAAERHPMAHTQFLRRHGVGVETGQLKRCREDIVISRESDVLSPKVLRALQQAVLKRLAECTIAIETLPSSNVRISIHEGYDDHHARNWLGLGKHPMQSSVAVVVGSDNPGIFATGVRQEYAHLLRMLQVRTKGLDPSHAQALIERLCTDAKRYRF</sequence>
<keyword evidence="2" id="KW-1185">Reference proteome</keyword>
<dbReference type="Proteomes" id="UP000683401">
    <property type="component" value="Chromosome"/>
</dbReference>
<evidence type="ECO:0000313" key="1">
    <source>
        <dbReference type="EMBL" id="QWU80948.1"/>
    </source>
</evidence>
<dbReference type="RefSeq" id="WP_216703217.1">
    <property type="nucleotide sequence ID" value="NZ_CP076668.1"/>
</dbReference>